<dbReference type="Proteomes" id="UP000054324">
    <property type="component" value="Unassembled WGS sequence"/>
</dbReference>
<dbReference type="CTD" id="20318916"/>
<organism evidence="1 2">
    <name type="scientific">Opisthorchis viverrini</name>
    <name type="common">Southeast Asian liver fluke</name>
    <dbReference type="NCBI Taxonomy" id="6198"/>
    <lineage>
        <taxon>Eukaryota</taxon>
        <taxon>Metazoa</taxon>
        <taxon>Spiralia</taxon>
        <taxon>Lophotrochozoa</taxon>
        <taxon>Platyhelminthes</taxon>
        <taxon>Trematoda</taxon>
        <taxon>Digenea</taxon>
        <taxon>Opisthorchiida</taxon>
        <taxon>Opisthorchiata</taxon>
        <taxon>Opisthorchiidae</taxon>
        <taxon>Opisthorchis</taxon>
    </lineage>
</organism>
<name>A0A075AG60_OPIVI</name>
<sequence>MAADRFRWRPCRQFFSRLSDRALGSLSCYPNTSTKAELVPGCSSLERSGQDTEVEFEPRILRSVNSRFNY</sequence>
<dbReference type="KEGG" id="ovi:T265_04734"/>
<protein>
    <submittedName>
        <fullName evidence="1">Uncharacterized protein</fullName>
    </submittedName>
</protein>
<evidence type="ECO:0000313" key="1">
    <source>
        <dbReference type="EMBL" id="KER28424.1"/>
    </source>
</evidence>
<reference evidence="1 2" key="1">
    <citation type="submission" date="2013-11" db="EMBL/GenBank/DDBJ databases">
        <title>Opisthorchis viverrini - life in the bile duct.</title>
        <authorList>
            <person name="Young N.D."/>
            <person name="Nagarajan N."/>
            <person name="Lin S.J."/>
            <person name="Korhonen P.K."/>
            <person name="Jex A.R."/>
            <person name="Hall R.S."/>
            <person name="Safavi-Hemami H."/>
            <person name="Kaewkong W."/>
            <person name="Bertrand D."/>
            <person name="Gao S."/>
            <person name="Seet Q."/>
            <person name="Wongkham S."/>
            <person name="Teh B.T."/>
            <person name="Wongkham C."/>
            <person name="Intapan P.M."/>
            <person name="Maleewong W."/>
            <person name="Yang X."/>
            <person name="Hu M."/>
            <person name="Wang Z."/>
            <person name="Hofmann A."/>
            <person name="Sternberg P.W."/>
            <person name="Tan P."/>
            <person name="Wang J."/>
            <person name="Gasser R.B."/>
        </authorList>
    </citation>
    <scope>NUCLEOTIDE SEQUENCE [LARGE SCALE GENOMIC DNA]</scope>
</reference>
<dbReference type="RefSeq" id="XP_009167811.1">
    <property type="nucleotide sequence ID" value="XM_009169547.1"/>
</dbReference>
<dbReference type="GeneID" id="20318916"/>
<dbReference type="EMBL" id="KL596699">
    <property type="protein sequence ID" value="KER28424.1"/>
    <property type="molecule type" value="Genomic_DNA"/>
</dbReference>
<gene>
    <name evidence="1" type="ORF">T265_04734</name>
</gene>
<keyword evidence="2" id="KW-1185">Reference proteome</keyword>
<accession>A0A075AG60</accession>
<proteinExistence type="predicted"/>
<evidence type="ECO:0000313" key="2">
    <source>
        <dbReference type="Proteomes" id="UP000054324"/>
    </source>
</evidence>
<dbReference type="AlphaFoldDB" id="A0A075AG60"/>